<evidence type="ECO:0000313" key="3">
    <source>
        <dbReference type="Proteomes" id="UP000274661"/>
    </source>
</evidence>
<keyword evidence="1" id="KW-0812">Transmembrane</keyword>
<gene>
    <name evidence="2" type="ORF">HMF7854_08840</name>
</gene>
<proteinExistence type="predicted"/>
<keyword evidence="1" id="KW-0472">Membrane</keyword>
<sequence length="73" mass="8295">MTAFRKLGGMFAIILLIIVWAVIVASAAPLVGRWPILLQLPFYLVTGIIWIAPLKPLLRWMETGRWRVEPPRG</sequence>
<dbReference type="EMBL" id="RWJF01000001">
    <property type="protein sequence ID" value="RST30928.1"/>
    <property type="molecule type" value="Genomic_DNA"/>
</dbReference>
<dbReference type="AlphaFoldDB" id="A0A3R9Z6F1"/>
<evidence type="ECO:0000256" key="1">
    <source>
        <dbReference type="SAM" id="Phobius"/>
    </source>
</evidence>
<accession>A0A3R9Z6F1</accession>
<dbReference type="RefSeq" id="WP_126718762.1">
    <property type="nucleotide sequence ID" value="NZ_RWJF01000001.1"/>
</dbReference>
<comment type="caution">
    <text evidence="2">The sequence shown here is derived from an EMBL/GenBank/DDBJ whole genome shotgun (WGS) entry which is preliminary data.</text>
</comment>
<name>A0A3R9Z6F1_9SPHN</name>
<dbReference type="Pfam" id="PF11003">
    <property type="entry name" value="DUF2842"/>
    <property type="match status" value="1"/>
</dbReference>
<protein>
    <submittedName>
        <fullName evidence="2">DUF2842 domain-containing protein</fullName>
    </submittedName>
</protein>
<feature type="transmembrane region" description="Helical" evidence="1">
    <location>
        <begin position="7"/>
        <end position="28"/>
    </location>
</feature>
<evidence type="ECO:0000313" key="2">
    <source>
        <dbReference type="EMBL" id="RST30928.1"/>
    </source>
</evidence>
<feature type="transmembrane region" description="Helical" evidence="1">
    <location>
        <begin position="40"/>
        <end position="58"/>
    </location>
</feature>
<keyword evidence="1" id="KW-1133">Transmembrane helix</keyword>
<dbReference type="InterPro" id="IPR021265">
    <property type="entry name" value="DUF2842"/>
</dbReference>
<reference evidence="2 3" key="1">
    <citation type="submission" date="2018-12" db="EMBL/GenBank/DDBJ databases">
        <title>Sphingomonas sp. HMF7854 Genome sequencing and assembly.</title>
        <authorList>
            <person name="Cha I."/>
            <person name="Kang H."/>
            <person name="Kim H."/>
            <person name="Kang J."/>
            <person name="Joh K."/>
        </authorList>
    </citation>
    <scope>NUCLEOTIDE SEQUENCE [LARGE SCALE GENOMIC DNA]</scope>
    <source>
        <strain evidence="2 3">HMF7854</strain>
    </source>
</reference>
<dbReference type="Proteomes" id="UP000274661">
    <property type="component" value="Unassembled WGS sequence"/>
</dbReference>
<dbReference type="OrthoDB" id="7510023at2"/>
<organism evidence="2 3">
    <name type="scientific">Sphingomonas ginkgonis</name>
    <dbReference type="NCBI Taxonomy" id="2315330"/>
    <lineage>
        <taxon>Bacteria</taxon>
        <taxon>Pseudomonadati</taxon>
        <taxon>Pseudomonadota</taxon>
        <taxon>Alphaproteobacteria</taxon>
        <taxon>Sphingomonadales</taxon>
        <taxon>Sphingomonadaceae</taxon>
        <taxon>Sphingomonas</taxon>
    </lineage>
</organism>
<keyword evidence="3" id="KW-1185">Reference proteome</keyword>